<organism evidence="2 3">
    <name type="scientific">Heligmosomoides polygyrus</name>
    <name type="common">Parasitic roundworm</name>
    <dbReference type="NCBI Taxonomy" id="6339"/>
    <lineage>
        <taxon>Eukaryota</taxon>
        <taxon>Metazoa</taxon>
        <taxon>Ecdysozoa</taxon>
        <taxon>Nematoda</taxon>
        <taxon>Chromadorea</taxon>
        <taxon>Rhabditida</taxon>
        <taxon>Rhabditina</taxon>
        <taxon>Rhabditomorpha</taxon>
        <taxon>Strongyloidea</taxon>
        <taxon>Heligmosomidae</taxon>
        <taxon>Heligmosomoides</taxon>
    </lineage>
</organism>
<dbReference type="GO" id="GO:0051276">
    <property type="term" value="P:chromosome organization"/>
    <property type="evidence" value="ECO:0007669"/>
    <property type="project" value="InterPro"/>
</dbReference>
<accession>A0A183GF30</accession>
<accession>A0A3P8CSU9</accession>
<name>A0A183GF30_HELPZ</name>
<dbReference type="WBParaSite" id="HPBE_0002098101-mRNA-1">
    <property type="protein sequence ID" value="HPBE_0002098101-mRNA-1"/>
    <property type="gene ID" value="HPBE_0002098101"/>
</dbReference>
<keyword evidence="2" id="KW-1185">Reference proteome</keyword>
<dbReference type="Proteomes" id="UP000050761">
    <property type="component" value="Unassembled WGS sequence"/>
</dbReference>
<dbReference type="AlphaFoldDB" id="A0A183GF30"/>
<gene>
    <name evidence="1" type="ORF">HPBE_LOCUS20980</name>
</gene>
<sequence length="155" mass="17410">MSKKSCAESSELKTREVEVKNFRKELSSMVYDEVADTQNRETLASYQQEIHQMQIKLNILHQKNPRIHFTYKDPFVGFNRDDVRGCIATLFRIKDPKYALALEIAAGSFYEPTDPGGMEGLAGLGENRTAPTGVENSSALLPHSDGVVPFVHFFV</sequence>
<protein>
    <submittedName>
        <fullName evidence="3">LCIB_C_CA domain-containing protein</fullName>
    </submittedName>
</protein>
<dbReference type="GO" id="GO:0005524">
    <property type="term" value="F:ATP binding"/>
    <property type="evidence" value="ECO:0007669"/>
    <property type="project" value="InterPro"/>
</dbReference>
<dbReference type="EMBL" id="UZAH01032591">
    <property type="protein sequence ID" value="VDP22744.1"/>
    <property type="molecule type" value="Genomic_DNA"/>
</dbReference>
<evidence type="ECO:0000313" key="3">
    <source>
        <dbReference type="WBParaSite" id="HPBE_0002098101-mRNA-1"/>
    </source>
</evidence>
<proteinExistence type="predicted"/>
<dbReference type="OrthoDB" id="5845507at2759"/>
<dbReference type="SUPFAM" id="SSF75553">
    <property type="entry name" value="Smc hinge domain"/>
    <property type="match status" value="1"/>
</dbReference>
<evidence type="ECO:0000313" key="1">
    <source>
        <dbReference type="EMBL" id="VDP22744.1"/>
    </source>
</evidence>
<reference evidence="3" key="2">
    <citation type="submission" date="2019-09" db="UniProtKB">
        <authorList>
            <consortium name="WormBaseParasite"/>
        </authorList>
    </citation>
    <scope>IDENTIFICATION</scope>
</reference>
<evidence type="ECO:0000313" key="2">
    <source>
        <dbReference type="Proteomes" id="UP000050761"/>
    </source>
</evidence>
<dbReference type="GO" id="GO:0005694">
    <property type="term" value="C:chromosome"/>
    <property type="evidence" value="ECO:0007669"/>
    <property type="project" value="InterPro"/>
</dbReference>
<dbReference type="InterPro" id="IPR036277">
    <property type="entry name" value="SMC_hinge_sf"/>
</dbReference>
<reference evidence="1 2" key="1">
    <citation type="submission" date="2018-11" db="EMBL/GenBank/DDBJ databases">
        <authorList>
            <consortium name="Pathogen Informatics"/>
        </authorList>
    </citation>
    <scope>NUCLEOTIDE SEQUENCE [LARGE SCALE GENOMIC DNA]</scope>
</reference>